<keyword evidence="6" id="KW-1185">Reference proteome</keyword>
<dbReference type="STRING" id="192904.SAMN04488514_1352"/>
<dbReference type="EMBL" id="FNGV01000035">
    <property type="protein sequence ID" value="SDN14687.1"/>
    <property type="molecule type" value="Genomic_DNA"/>
</dbReference>
<gene>
    <name evidence="5" type="ORF">SAMN04488514_1352</name>
</gene>
<protein>
    <submittedName>
        <fullName evidence="5">Protocatechuate 3,4-dioxygenase beta subunit</fullName>
    </submittedName>
</protein>
<dbReference type="InterPro" id="IPR000627">
    <property type="entry name" value="Intradiol_dOase_C"/>
</dbReference>
<evidence type="ECO:0000259" key="4">
    <source>
        <dbReference type="Pfam" id="PF00775"/>
    </source>
</evidence>
<keyword evidence="2 5" id="KW-0223">Dioxygenase</keyword>
<dbReference type="InterPro" id="IPR039387">
    <property type="entry name" value="3_4-PCD"/>
</dbReference>
<sequence>MNNEKKFNRRKWLKLGVGGTIGVISLKLLGCKENTDVQECVPTQYDTMGPFHPNKDQADKDFDLTKFNGSVSKPKGQVIYVRGKVSDEKCNPISNALVMIWHANTHGKYTHEYDTNQIEDDPNFQGWGQMKTNEKGEYGFKTIKPGKYIVDADNDDWRTPHIHFKVARRGYHELITQLYFEEEIELNKKDAFASKLSEVEKKQVSIKSQKGIQGIEIDAILLNFDITLKNVKKEEKDKKEFVEYIGVYKVKYKSTPLEKELIQFYGGNREELKITISKENGVLTAEMPIQPKCEIFPKFKDRYIYRAFEADIEFKRNDENQVTGLVFHRHYDFPEIYADKI</sequence>
<dbReference type="GO" id="GO:0018578">
    <property type="term" value="F:protocatechuate 3,4-dioxygenase activity"/>
    <property type="evidence" value="ECO:0007669"/>
    <property type="project" value="InterPro"/>
</dbReference>
<accession>A0A1G9Z0G4</accession>
<dbReference type="PANTHER" id="PTHR33711:SF10">
    <property type="entry name" value="INTRADIOL RING-CLEAVAGE DIOXYGENASES DOMAIN-CONTAINING PROTEIN"/>
    <property type="match status" value="1"/>
</dbReference>
<evidence type="ECO:0000256" key="2">
    <source>
        <dbReference type="ARBA" id="ARBA00022964"/>
    </source>
</evidence>
<dbReference type="CDD" id="cd03459">
    <property type="entry name" value="3_4-PCD"/>
    <property type="match status" value="1"/>
</dbReference>
<name>A0A1G9Z0G4_9FLAO</name>
<dbReference type="Proteomes" id="UP000199440">
    <property type="component" value="Unassembled WGS sequence"/>
</dbReference>
<dbReference type="Pfam" id="PF00775">
    <property type="entry name" value="Dioxygenase_C"/>
    <property type="match status" value="1"/>
</dbReference>
<dbReference type="RefSeq" id="WP_089895970.1">
    <property type="nucleotide sequence ID" value="NZ_FNGV01000035.1"/>
</dbReference>
<dbReference type="AlphaFoldDB" id="A0A1G9Z0G4"/>
<dbReference type="GO" id="GO:0008199">
    <property type="term" value="F:ferric iron binding"/>
    <property type="evidence" value="ECO:0007669"/>
    <property type="project" value="InterPro"/>
</dbReference>
<keyword evidence="3" id="KW-0560">Oxidoreductase</keyword>
<comment type="similarity">
    <text evidence="1">Belongs to the intradiol ring-cleavage dioxygenase family.</text>
</comment>
<dbReference type="InterPro" id="IPR015889">
    <property type="entry name" value="Intradiol_dOase_core"/>
</dbReference>
<evidence type="ECO:0000313" key="6">
    <source>
        <dbReference type="Proteomes" id="UP000199440"/>
    </source>
</evidence>
<dbReference type="Gene3D" id="2.60.130.10">
    <property type="entry name" value="Aromatic compound dioxygenase"/>
    <property type="match status" value="1"/>
</dbReference>
<evidence type="ECO:0000313" key="5">
    <source>
        <dbReference type="EMBL" id="SDN14687.1"/>
    </source>
</evidence>
<dbReference type="OrthoDB" id="933561at2"/>
<dbReference type="PANTHER" id="PTHR33711">
    <property type="entry name" value="DIOXYGENASE, PUTATIVE (AFU_ORTHOLOGUE AFUA_2G02910)-RELATED"/>
    <property type="match status" value="1"/>
</dbReference>
<evidence type="ECO:0000256" key="1">
    <source>
        <dbReference type="ARBA" id="ARBA00007825"/>
    </source>
</evidence>
<evidence type="ECO:0000256" key="3">
    <source>
        <dbReference type="ARBA" id="ARBA00023002"/>
    </source>
</evidence>
<feature type="domain" description="Intradiol ring-cleavage dioxygenases" evidence="4">
    <location>
        <begin position="58"/>
        <end position="228"/>
    </location>
</feature>
<organism evidence="5 6">
    <name type="scientific">Kriegella aquimaris</name>
    <dbReference type="NCBI Taxonomy" id="192904"/>
    <lineage>
        <taxon>Bacteria</taxon>
        <taxon>Pseudomonadati</taxon>
        <taxon>Bacteroidota</taxon>
        <taxon>Flavobacteriia</taxon>
        <taxon>Flavobacteriales</taxon>
        <taxon>Flavobacteriaceae</taxon>
        <taxon>Kriegella</taxon>
    </lineage>
</organism>
<reference evidence="5 6" key="1">
    <citation type="submission" date="2016-10" db="EMBL/GenBank/DDBJ databases">
        <authorList>
            <person name="de Groot N.N."/>
        </authorList>
    </citation>
    <scope>NUCLEOTIDE SEQUENCE [LARGE SCALE GENOMIC DNA]</scope>
    <source>
        <strain evidence="5 6">DSM 19886</strain>
    </source>
</reference>
<dbReference type="SUPFAM" id="SSF49482">
    <property type="entry name" value="Aromatic compound dioxygenase"/>
    <property type="match status" value="1"/>
</dbReference>
<dbReference type="InterPro" id="IPR050770">
    <property type="entry name" value="Intradiol_RC_Dioxygenase"/>
</dbReference>
<proteinExistence type="inferred from homology"/>